<keyword evidence="4" id="KW-1185">Reference proteome</keyword>
<dbReference type="SUPFAM" id="SSF53474">
    <property type="entry name" value="alpha/beta-Hydrolases"/>
    <property type="match status" value="1"/>
</dbReference>
<evidence type="ECO:0000313" key="4">
    <source>
        <dbReference type="Proteomes" id="UP001056937"/>
    </source>
</evidence>
<dbReference type="PANTHER" id="PTHR42977">
    <property type="entry name" value="HYDROLASE-RELATED"/>
    <property type="match status" value="1"/>
</dbReference>
<evidence type="ECO:0000259" key="2">
    <source>
        <dbReference type="Pfam" id="PF00561"/>
    </source>
</evidence>
<keyword evidence="3" id="KW-0378">Hydrolase</keyword>
<evidence type="ECO:0000256" key="1">
    <source>
        <dbReference type="SAM" id="SignalP"/>
    </source>
</evidence>
<dbReference type="InterPro" id="IPR000073">
    <property type="entry name" value="AB_hydrolase_1"/>
</dbReference>
<keyword evidence="1" id="KW-0732">Signal</keyword>
<reference evidence="3" key="1">
    <citation type="journal article" date="2022" name="Toxins">
        <title>Genomic Analysis of Sphingopyxis sp. USTB-05 for Biodegrading Cyanobacterial Hepatotoxins.</title>
        <authorList>
            <person name="Liu C."/>
            <person name="Xu Q."/>
            <person name="Zhao Z."/>
            <person name="Zhang H."/>
            <person name="Liu X."/>
            <person name="Yin C."/>
            <person name="Liu Y."/>
            <person name="Yan H."/>
        </authorList>
    </citation>
    <scope>NUCLEOTIDE SEQUENCE</scope>
    <source>
        <strain evidence="3">NBD5</strain>
    </source>
</reference>
<dbReference type="InterPro" id="IPR051340">
    <property type="entry name" value="Haloalkane_dehalogenase"/>
</dbReference>
<proteinExistence type="predicted"/>
<dbReference type="GO" id="GO:0016787">
    <property type="term" value="F:hydrolase activity"/>
    <property type="evidence" value="ECO:0007669"/>
    <property type="project" value="UniProtKB-KW"/>
</dbReference>
<feature type="chain" id="PRO_5045110617" evidence="1">
    <location>
        <begin position="24"/>
        <end position="308"/>
    </location>
</feature>
<dbReference type="PANTHER" id="PTHR42977:SF1">
    <property type="entry name" value="BLR6576 PROTEIN"/>
    <property type="match status" value="1"/>
</dbReference>
<dbReference type="Pfam" id="PF00561">
    <property type="entry name" value="Abhydrolase_1"/>
    <property type="match status" value="1"/>
</dbReference>
<dbReference type="InterPro" id="IPR000639">
    <property type="entry name" value="Epox_hydrolase-like"/>
</dbReference>
<feature type="domain" description="AB hydrolase-1" evidence="2">
    <location>
        <begin position="49"/>
        <end position="291"/>
    </location>
</feature>
<dbReference type="Proteomes" id="UP001056937">
    <property type="component" value="Chromosome 1"/>
</dbReference>
<feature type="signal peptide" evidence="1">
    <location>
        <begin position="1"/>
        <end position="23"/>
    </location>
</feature>
<dbReference type="EMBL" id="CP084930">
    <property type="protein sequence ID" value="USI73501.1"/>
    <property type="molecule type" value="Genomic_DNA"/>
</dbReference>
<dbReference type="InterPro" id="IPR029058">
    <property type="entry name" value="AB_hydrolase_fold"/>
</dbReference>
<evidence type="ECO:0000313" key="3">
    <source>
        <dbReference type="EMBL" id="USI73501.1"/>
    </source>
</evidence>
<organism evidence="3 4">
    <name type="scientific">Sphingomonas morindae</name>
    <dbReference type="NCBI Taxonomy" id="1541170"/>
    <lineage>
        <taxon>Bacteria</taxon>
        <taxon>Pseudomonadati</taxon>
        <taxon>Pseudomonadota</taxon>
        <taxon>Alphaproteobacteria</taxon>
        <taxon>Sphingomonadales</taxon>
        <taxon>Sphingomonadaceae</taxon>
        <taxon>Sphingomonas</taxon>
    </lineage>
</organism>
<dbReference type="PRINTS" id="PR00412">
    <property type="entry name" value="EPOXHYDRLASE"/>
</dbReference>
<protein>
    <submittedName>
        <fullName evidence="3">Alpha/beta hydrolase</fullName>
    </submittedName>
</protein>
<dbReference type="PRINTS" id="PR00111">
    <property type="entry name" value="ABHYDROLASE"/>
</dbReference>
<dbReference type="RefSeq" id="WP_252167311.1">
    <property type="nucleotide sequence ID" value="NZ_CP084930.1"/>
</dbReference>
<dbReference type="Gene3D" id="3.40.50.1820">
    <property type="entry name" value="alpha/beta hydrolase"/>
    <property type="match status" value="1"/>
</dbReference>
<name>A0ABY4X993_9SPHN</name>
<gene>
    <name evidence="3" type="ORF">LHA26_03190</name>
</gene>
<sequence>MPSLVTGAAALALAAASPLPSTSATSIFHKVDVDGVGMFYREAGPKDAPTLVLLHGFPSSSREFNTLIPLLATRYHLIAPDFPGFGQSDAPAPSAYAYTFDHLARTTNALLERLGIGRYSLYLHDYGAPVGYRIMLAHPERLQTLIVQNGNAYREGLGAKWAKIAAFWNAPSDHAEVVDAFLSFDATKQRHIAGTAHPERYDPDSWTDEFAHLSKPGQRAIQAALLYDYRTNVDAYPSWQVWLRAHRPPTLIAWGGNDPSFVAAGAEAYRRDLPDAEIHILDAGHFALDEKVDEIAYLIMNFLARHPE</sequence>
<accession>A0ABY4X993</accession>